<dbReference type="InterPro" id="IPR041607">
    <property type="entry name" value="HU-HIG"/>
</dbReference>
<feature type="domain" description="HU" evidence="12">
    <location>
        <begin position="1"/>
        <end position="123"/>
    </location>
</feature>
<feature type="compositionally biased region" description="Basic and acidic residues" evidence="11">
    <location>
        <begin position="138"/>
        <end position="149"/>
    </location>
</feature>
<dbReference type="EMBL" id="QSUL01000013">
    <property type="protein sequence ID" value="RGN32664.1"/>
    <property type="molecule type" value="Genomic_DNA"/>
</dbReference>
<evidence type="ECO:0000256" key="7">
    <source>
        <dbReference type="ARBA" id="ARBA00023125"/>
    </source>
</evidence>
<dbReference type="Gene3D" id="4.10.520.10">
    <property type="entry name" value="IHF-like DNA-binding proteins"/>
    <property type="match status" value="1"/>
</dbReference>
<evidence type="ECO:0000259" key="12">
    <source>
        <dbReference type="Pfam" id="PF18291"/>
    </source>
</evidence>
<evidence type="ECO:0000313" key="14">
    <source>
        <dbReference type="EMBL" id="RGN38437.1"/>
    </source>
</evidence>
<evidence type="ECO:0000256" key="2">
    <source>
        <dbReference type="ARBA" id="ARBA00010529"/>
    </source>
</evidence>
<keyword evidence="7 14" id="KW-0238">DNA-binding</keyword>
<protein>
    <recommendedName>
        <fullName evidence="4">Viral histone-like protein</fullName>
    </recommendedName>
    <alternativeName>
        <fullName evidence="9">DNA-binding protein pA104R</fullName>
    </alternativeName>
    <alternativeName>
        <fullName evidence="8">pA104R</fullName>
    </alternativeName>
</protein>
<comment type="function">
    <text evidence="10">DNA-binding protein that plays a critical role in nucleoid compaction, genome replication and DNA replication and transcription. Binds to both ssDNA and dsDNA with a binding site covering about 15 nucleotides. Displays DNA-supercoiling activity only when associated with the viral DNA topoisomerase 2.</text>
</comment>
<dbReference type="GO" id="GO:0030527">
    <property type="term" value="F:structural constituent of chromatin"/>
    <property type="evidence" value="ECO:0007669"/>
    <property type="project" value="InterPro"/>
</dbReference>
<evidence type="ECO:0000256" key="10">
    <source>
        <dbReference type="ARBA" id="ARBA00046140"/>
    </source>
</evidence>
<dbReference type="AlphaFoldDB" id="A0A3E5BLE0"/>
<comment type="caution">
    <text evidence="14">The sequence shown here is derived from an EMBL/GenBank/DDBJ whole genome shotgun (WGS) entry which is preliminary data.</text>
</comment>
<sequence length="166" mass="18017">MAVPFKKTVHRKDLRDKQSPMMYYPRLVTMGQSANLESIAYEMKEKSSLSLGDIKSVLTNFVEAMRTALYNGHSVNIQDFGVFSLSARTAGVETEKECTAKNIKSVRINFRPSTSVKPNLTSTRAGERIEFLDIKVALEGKPGSGEDKPSGGGGSGEGGLEEDPLG</sequence>
<dbReference type="SUPFAM" id="SSF47729">
    <property type="entry name" value="IHF-like DNA-binding proteins"/>
    <property type="match status" value="1"/>
</dbReference>
<feature type="region of interest" description="Disordered" evidence="11">
    <location>
        <begin position="138"/>
        <end position="166"/>
    </location>
</feature>
<comment type="subcellular location">
    <subcellularLocation>
        <location evidence="1">Virion</location>
    </subcellularLocation>
</comment>
<reference evidence="14 15" key="1">
    <citation type="submission" date="2018-08" db="EMBL/GenBank/DDBJ databases">
        <title>A genome reference for cultivated species of the human gut microbiota.</title>
        <authorList>
            <person name="Zou Y."/>
            <person name="Xue W."/>
            <person name="Luo G."/>
        </authorList>
    </citation>
    <scope>NUCLEOTIDE SEQUENCE [LARGE SCALE GENOMIC DNA]</scope>
    <source>
        <strain evidence="14 15">OM05-15BH</strain>
    </source>
</reference>
<evidence type="ECO:0000256" key="1">
    <source>
        <dbReference type="ARBA" id="ARBA00004328"/>
    </source>
</evidence>
<dbReference type="InterPro" id="IPR010992">
    <property type="entry name" value="IHF-like_DNA-bd_dom_sf"/>
</dbReference>
<dbReference type="InterPro" id="IPR000119">
    <property type="entry name" value="Hist_DNA-bd"/>
</dbReference>
<gene>
    <name evidence="14" type="ORF">DXB65_06350</name>
    <name evidence="13" type="ORF">DXB65_18045</name>
</gene>
<evidence type="ECO:0000256" key="8">
    <source>
        <dbReference type="ARBA" id="ARBA00033120"/>
    </source>
</evidence>
<evidence type="ECO:0000256" key="5">
    <source>
        <dbReference type="ARBA" id="ARBA00022705"/>
    </source>
</evidence>
<organism evidence="14 15">
    <name type="scientific">Bacteroides oleiciplenus</name>
    <dbReference type="NCBI Taxonomy" id="626931"/>
    <lineage>
        <taxon>Bacteria</taxon>
        <taxon>Pseudomonadati</taxon>
        <taxon>Bacteroidota</taxon>
        <taxon>Bacteroidia</taxon>
        <taxon>Bacteroidales</taxon>
        <taxon>Bacteroidaceae</taxon>
        <taxon>Bacteroides</taxon>
    </lineage>
</organism>
<dbReference type="GO" id="GO:0003677">
    <property type="term" value="F:DNA binding"/>
    <property type="evidence" value="ECO:0007669"/>
    <property type="project" value="UniProtKB-KW"/>
</dbReference>
<dbReference type="EMBL" id="QSUL01000003">
    <property type="protein sequence ID" value="RGN38437.1"/>
    <property type="molecule type" value="Genomic_DNA"/>
</dbReference>
<comment type="similarity">
    <text evidence="2">Belongs to the bacterial histone-like protein family.</text>
</comment>
<evidence type="ECO:0000313" key="13">
    <source>
        <dbReference type="EMBL" id="RGN32664.1"/>
    </source>
</evidence>
<dbReference type="PANTHER" id="PTHR33175">
    <property type="entry name" value="DNA-BINDING PROTEIN HU"/>
    <property type="match status" value="1"/>
</dbReference>
<proteinExistence type="inferred from homology"/>
<dbReference type="RefSeq" id="WP_009127737.1">
    <property type="nucleotide sequence ID" value="NZ_CABKRN010000001.1"/>
</dbReference>
<keyword evidence="5" id="KW-0235">DNA replication</keyword>
<comment type="subunit">
    <text evidence="3">Homodimer.</text>
</comment>
<evidence type="ECO:0000256" key="9">
    <source>
        <dbReference type="ARBA" id="ARBA00033227"/>
    </source>
</evidence>
<dbReference type="Proteomes" id="UP000260983">
    <property type="component" value="Unassembled WGS sequence"/>
</dbReference>
<evidence type="ECO:0000256" key="6">
    <source>
        <dbReference type="ARBA" id="ARBA00022921"/>
    </source>
</evidence>
<evidence type="ECO:0000313" key="15">
    <source>
        <dbReference type="Proteomes" id="UP000260983"/>
    </source>
</evidence>
<dbReference type="InterPro" id="IPR005902">
    <property type="entry name" value="HU_DNA-bd_put"/>
</dbReference>
<evidence type="ECO:0000256" key="3">
    <source>
        <dbReference type="ARBA" id="ARBA00011738"/>
    </source>
</evidence>
<evidence type="ECO:0000256" key="4">
    <source>
        <dbReference type="ARBA" id="ARBA00016145"/>
    </source>
</evidence>
<dbReference type="NCBIfam" id="TIGR01201">
    <property type="entry name" value="HU_rel"/>
    <property type="match status" value="1"/>
</dbReference>
<dbReference type="GO" id="GO:0005829">
    <property type="term" value="C:cytosol"/>
    <property type="evidence" value="ECO:0007669"/>
    <property type="project" value="TreeGrafter"/>
</dbReference>
<keyword evidence="6" id="KW-0426">Late protein</keyword>
<dbReference type="PANTHER" id="PTHR33175:SF13">
    <property type="entry name" value="HISTONE-LIKE PROTEIN"/>
    <property type="match status" value="1"/>
</dbReference>
<name>A0A3E5BLE0_9BACE</name>
<dbReference type="Pfam" id="PF18291">
    <property type="entry name" value="HU-HIG"/>
    <property type="match status" value="1"/>
</dbReference>
<dbReference type="GO" id="GO:0006260">
    <property type="term" value="P:DNA replication"/>
    <property type="evidence" value="ECO:0007669"/>
    <property type="project" value="UniProtKB-KW"/>
</dbReference>
<accession>A0A3E5BLE0</accession>
<evidence type="ECO:0000256" key="11">
    <source>
        <dbReference type="SAM" id="MobiDB-lite"/>
    </source>
</evidence>